<proteinExistence type="predicted"/>
<dbReference type="RefSeq" id="WP_122905446.1">
    <property type="nucleotide sequence ID" value="NZ_RHHS01000033.1"/>
</dbReference>
<dbReference type="OrthoDB" id="2382419at2"/>
<organism evidence="3 4">
    <name type="scientific">Brevibacillus gelatini</name>
    <dbReference type="NCBI Taxonomy" id="1655277"/>
    <lineage>
        <taxon>Bacteria</taxon>
        <taxon>Bacillati</taxon>
        <taxon>Bacillota</taxon>
        <taxon>Bacilli</taxon>
        <taxon>Bacillales</taxon>
        <taxon>Paenibacillaceae</taxon>
        <taxon>Brevibacillus</taxon>
    </lineage>
</organism>
<accession>A0A3M8AX12</accession>
<keyword evidence="4" id="KW-1185">Reference proteome</keyword>
<feature type="chain" id="PRO_5018084435" evidence="1">
    <location>
        <begin position="23"/>
        <end position="205"/>
    </location>
</feature>
<protein>
    <submittedName>
        <fullName evidence="3">S-layer homology domain-containing protein</fullName>
    </submittedName>
</protein>
<feature type="domain" description="SLH" evidence="2">
    <location>
        <begin position="92"/>
        <end position="164"/>
    </location>
</feature>
<dbReference type="PROSITE" id="PS51272">
    <property type="entry name" value="SLH"/>
    <property type="match status" value="2"/>
</dbReference>
<dbReference type="EMBL" id="RHHS01000033">
    <property type="protein sequence ID" value="RNB55698.1"/>
    <property type="molecule type" value="Genomic_DNA"/>
</dbReference>
<name>A0A3M8AX12_9BACL</name>
<dbReference type="InterPro" id="IPR051465">
    <property type="entry name" value="Cell_Envelope_Struct_Comp"/>
</dbReference>
<evidence type="ECO:0000259" key="2">
    <source>
        <dbReference type="PROSITE" id="PS51272"/>
    </source>
</evidence>
<gene>
    <name evidence="3" type="ORF">EDM57_14490</name>
</gene>
<dbReference type="InterPro" id="IPR001119">
    <property type="entry name" value="SLH_dom"/>
</dbReference>
<evidence type="ECO:0000313" key="3">
    <source>
        <dbReference type="EMBL" id="RNB55698.1"/>
    </source>
</evidence>
<evidence type="ECO:0000313" key="4">
    <source>
        <dbReference type="Proteomes" id="UP000268829"/>
    </source>
</evidence>
<reference evidence="3 4" key="1">
    <citation type="submission" date="2018-10" db="EMBL/GenBank/DDBJ databases">
        <title>Phylogenomics of Brevibacillus.</title>
        <authorList>
            <person name="Dunlap C."/>
        </authorList>
    </citation>
    <scope>NUCLEOTIDE SEQUENCE [LARGE SCALE GENOMIC DNA]</scope>
    <source>
        <strain evidence="3 4">DSM 100115</strain>
    </source>
</reference>
<dbReference type="Proteomes" id="UP000268829">
    <property type="component" value="Unassembled WGS sequence"/>
</dbReference>
<dbReference type="AlphaFoldDB" id="A0A3M8AX12"/>
<comment type="caution">
    <text evidence="3">The sequence shown here is derived from an EMBL/GenBank/DDBJ whole genome shotgun (WGS) entry which is preliminary data.</text>
</comment>
<feature type="signal peptide" evidence="1">
    <location>
        <begin position="1"/>
        <end position="22"/>
    </location>
</feature>
<sequence>MRKSLLFLSLIISLLFTHPVLASPHFKDVDHVKHAYAIPSINFMVEKGVLSGYGDGTFQPDRYVDKAEFTVMIYNLFDKLRRSSSPCLDPNNDFIYADVPTWHWAYKQISEVYGRGGSGIFQFYEYNPDNLRLYFRPDSQITRWNALNMMGYVLKGTSSFEGTESQVLETVKNLKLKDIKLVEIERDDPNTWPSDFLDGYDNLLQ</sequence>
<feature type="domain" description="SLH" evidence="2">
    <location>
        <begin position="23"/>
        <end position="87"/>
    </location>
</feature>
<dbReference type="Pfam" id="PF00395">
    <property type="entry name" value="SLH"/>
    <property type="match status" value="1"/>
</dbReference>
<keyword evidence="1" id="KW-0732">Signal</keyword>
<dbReference type="PANTHER" id="PTHR43308">
    <property type="entry name" value="OUTER MEMBRANE PROTEIN ALPHA-RELATED"/>
    <property type="match status" value="1"/>
</dbReference>
<evidence type="ECO:0000256" key="1">
    <source>
        <dbReference type="SAM" id="SignalP"/>
    </source>
</evidence>